<evidence type="ECO:0000256" key="2">
    <source>
        <dbReference type="ARBA" id="ARBA00022801"/>
    </source>
</evidence>
<dbReference type="EC" id="3.6.1.55" evidence="5"/>
<dbReference type="Pfam" id="PF00293">
    <property type="entry name" value="NUDIX"/>
    <property type="match status" value="1"/>
</dbReference>
<comment type="caution">
    <text evidence="5">The sequence shown here is derived from an EMBL/GenBank/DDBJ whole genome shotgun (WGS) entry which is preliminary data.</text>
</comment>
<dbReference type="EMBL" id="JAUSTI010000003">
    <property type="protein sequence ID" value="MDQ0170086.1"/>
    <property type="molecule type" value="Genomic_DNA"/>
</dbReference>
<keyword evidence="2 3" id="KW-0378">Hydrolase</keyword>
<dbReference type="InterPro" id="IPR015797">
    <property type="entry name" value="NUDIX_hydrolase-like_dom_sf"/>
</dbReference>
<proteinExistence type="inferred from homology"/>
<dbReference type="InterPro" id="IPR000086">
    <property type="entry name" value="NUDIX_hydrolase_dom"/>
</dbReference>
<protein>
    <submittedName>
        <fullName evidence="5">8-oxo-dGTP diphosphatase</fullName>
        <ecNumber evidence="5">3.6.1.55</ecNumber>
    </submittedName>
</protein>
<dbReference type="PANTHER" id="PTHR43736:SF1">
    <property type="entry name" value="DIHYDRONEOPTERIN TRIPHOSPHATE DIPHOSPHATASE"/>
    <property type="match status" value="1"/>
</dbReference>
<feature type="domain" description="Nudix hydrolase" evidence="4">
    <location>
        <begin position="1"/>
        <end position="128"/>
    </location>
</feature>
<dbReference type="PANTHER" id="PTHR43736">
    <property type="entry name" value="ADP-RIBOSE PYROPHOSPHATASE"/>
    <property type="match status" value="1"/>
</dbReference>
<dbReference type="Gene3D" id="3.90.79.10">
    <property type="entry name" value="Nucleoside Triphosphate Pyrophosphohydrolase"/>
    <property type="match status" value="1"/>
</dbReference>
<evidence type="ECO:0000256" key="1">
    <source>
        <dbReference type="ARBA" id="ARBA00005582"/>
    </source>
</evidence>
<evidence type="ECO:0000313" key="5">
    <source>
        <dbReference type="EMBL" id="MDQ0170086.1"/>
    </source>
</evidence>
<evidence type="ECO:0000259" key="4">
    <source>
        <dbReference type="PROSITE" id="PS51462"/>
    </source>
</evidence>
<reference evidence="5 6" key="1">
    <citation type="submission" date="2023-07" db="EMBL/GenBank/DDBJ databases">
        <title>Sorghum-associated microbial communities from plants grown in Nebraska, USA.</title>
        <authorList>
            <person name="Schachtman D."/>
        </authorList>
    </citation>
    <scope>NUCLEOTIDE SEQUENCE [LARGE SCALE GENOMIC DNA]</scope>
    <source>
        <strain evidence="5 6">DS1314</strain>
    </source>
</reference>
<dbReference type="PROSITE" id="PS00893">
    <property type="entry name" value="NUDIX_BOX"/>
    <property type="match status" value="1"/>
</dbReference>
<dbReference type="GO" id="GO:0035539">
    <property type="term" value="F:8-oxo-7,8-dihydrodeoxyguanosine triphosphate pyrophosphatase activity"/>
    <property type="evidence" value="ECO:0007669"/>
    <property type="project" value="UniProtKB-EC"/>
</dbReference>
<dbReference type="Proteomes" id="UP001233836">
    <property type="component" value="Unassembled WGS sequence"/>
</dbReference>
<comment type="similarity">
    <text evidence="1 3">Belongs to the Nudix hydrolase family.</text>
</comment>
<organism evidence="5 6">
    <name type="scientific">Paenibacillus tundrae</name>
    <dbReference type="NCBI Taxonomy" id="528187"/>
    <lineage>
        <taxon>Bacteria</taxon>
        <taxon>Bacillati</taxon>
        <taxon>Bacillota</taxon>
        <taxon>Bacilli</taxon>
        <taxon>Bacillales</taxon>
        <taxon>Paenibacillaceae</taxon>
        <taxon>Paenibacillus</taxon>
    </lineage>
</organism>
<accession>A0ABT9WA37</accession>
<dbReference type="InterPro" id="IPR020084">
    <property type="entry name" value="NUDIX_hydrolase_CS"/>
</dbReference>
<dbReference type="RefSeq" id="WP_370874833.1">
    <property type="nucleotide sequence ID" value="NZ_JAUSTI010000003.1"/>
</dbReference>
<keyword evidence="6" id="KW-1185">Reference proteome</keyword>
<dbReference type="InterPro" id="IPR020476">
    <property type="entry name" value="Nudix_hydrolase"/>
</dbReference>
<dbReference type="CDD" id="cd02883">
    <property type="entry name" value="NUDIX_Hydrolase"/>
    <property type="match status" value="1"/>
</dbReference>
<sequence length="163" mass="18534">MKRVDVVYSLITDQFKKVLAVKNADRASWSPPGGAVELNETLDQAAIREVKEETGLEVKVHGIVAINECKFEDINEHVIFYTFRAEIVGGEEQIIRPDEISEIAWLDIEEADELMPYYKGGFQNLIHGNESMYFNEGRKVLKSNTVELEADQAAELIKKEFNL</sequence>
<gene>
    <name evidence="5" type="ORF">J2T19_001526</name>
</gene>
<dbReference type="PRINTS" id="PR00502">
    <property type="entry name" value="NUDIXFAMILY"/>
</dbReference>
<evidence type="ECO:0000313" key="6">
    <source>
        <dbReference type="Proteomes" id="UP001233836"/>
    </source>
</evidence>
<dbReference type="SUPFAM" id="SSF55811">
    <property type="entry name" value="Nudix"/>
    <property type="match status" value="1"/>
</dbReference>
<dbReference type="PROSITE" id="PS51462">
    <property type="entry name" value="NUDIX"/>
    <property type="match status" value="1"/>
</dbReference>
<name>A0ABT9WA37_9BACL</name>
<evidence type="ECO:0000256" key="3">
    <source>
        <dbReference type="RuleBase" id="RU003476"/>
    </source>
</evidence>